<evidence type="ECO:0000256" key="9">
    <source>
        <dbReference type="ARBA" id="ARBA00035284"/>
    </source>
</evidence>
<keyword evidence="5 12" id="KW-0812">Transmembrane</keyword>
<protein>
    <recommendedName>
        <fullName evidence="9">Membrane protein BRI3</fullName>
    </recommendedName>
    <alternativeName>
        <fullName evidence="10">Brain protein I3</fullName>
    </alternativeName>
</protein>
<proteinExistence type="inferred from homology"/>
<comment type="caution">
    <text evidence="13">The sequence shown here is derived from an EMBL/GenBank/DDBJ whole genome shotgun (WGS) entry which is preliminary data.</text>
</comment>
<keyword evidence="4" id="KW-0963">Cytoplasm</keyword>
<comment type="similarity">
    <text evidence="3">Belongs to the BRI3 family.</text>
</comment>
<dbReference type="AlphaFoldDB" id="A0A8J2R8J6"/>
<feature type="transmembrane region" description="Helical" evidence="12">
    <location>
        <begin position="82"/>
        <end position="100"/>
    </location>
</feature>
<evidence type="ECO:0000313" key="13">
    <source>
        <dbReference type="EMBL" id="CAH0099021.1"/>
    </source>
</evidence>
<dbReference type="Pfam" id="PF10164">
    <property type="entry name" value="BRI3"/>
    <property type="match status" value="1"/>
</dbReference>
<evidence type="ECO:0000313" key="14">
    <source>
        <dbReference type="Proteomes" id="UP000789390"/>
    </source>
</evidence>
<evidence type="ECO:0000256" key="11">
    <source>
        <dbReference type="ARBA" id="ARBA00046593"/>
    </source>
</evidence>
<keyword evidence="7 12" id="KW-0472">Membrane</keyword>
<evidence type="ECO:0000256" key="5">
    <source>
        <dbReference type="ARBA" id="ARBA00022692"/>
    </source>
</evidence>
<keyword evidence="14" id="KW-1185">Reference proteome</keyword>
<evidence type="ECO:0000256" key="7">
    <source>
        <dbReference type="ARBA" id="ARBA00023136"/>
    </source>
</evidence>
<evidence type="ECO:0000256" key="12">
    <source>
        <dbReference type="SAM" id="Phobius"/>
    </source>
</evidence>
<dbReference type="Proteomes" id="UP000789390">
    <property type="component" value="Unassembled WGS sequence"/>
</dbReference>
<reference evidence="13" key="1">
    <citation type="submission" date="2021-11" db="EMBL/GenBank/DDBJ databases">
        <authorList>
            <person name="Schell T."/>
        </authorList>
    </citation>
    <scope>NUCLEOTIDE SEQUENCE</scope>
    <source>
        <strain evidence="13">M5</strain>
    </source>
</reference>
<evidence type="ECO:0000256" key="3">
    <source>
        <dbReference type="ARBA" id="ARBA00008090"/>
    </source>
</evidence>
<dbReference type="OrthoDB" id="2564984at2759"/>
<gene>
    <name evidence="13" type="ORF">DGAL_LOCUS1129</name>
</gene>
<evidence type="ECO:0000256" key="6">
    <source>
        <dbReference type="ARBA" id="ARBA00022989"/>
    </source>
</evidence>
<dbReference type="InterPro" id="IPR019317">
    <property type="entry name" value="BRI3"/>
</dbReference>
<dbReference type="GO" id="GO:0048471">
    <property type="term" value="C:perinuclear region of cytoplasm"/>
    <property type="evidence" value="ECO:0007669"/>
    <property type="project" value="UniProtKB-SubCell"/>
</dbReference>
<evidence type="ECO:0000256" key="2">
    <source>
        <dbReference type="ARBA" id="ARBA00004556"/>
    </source>
</evidence>
<dbReference type="EMBL" id="CAKKLH010000013">
    <property type="protein sequence ID" value="CAH0099021.1"/>
    <property type="molecule type" value="Genomic_DNA"/>
</dbReference>
<name>A0A8J2R8J6_9CRUS</name>
<comment type="subunit">
    <text evidence="11">Interacts with BRI3BP. Interacts with MGAT1 and IFITM3.</text>
</comment>
<organism evidence="13 14">
    <name type="scientific">Daphnia galeata</name>
    <dbReference type="NCBI Taxonomy" id="27404"/>
    <lineage>
        <taxon>Eukaryota</taxon>
        <taxon>Metazoa</taxon>
        <taxon>Ecdysozoa</taxon>
        <taxon>Arthropoda</taxon>
        <taxon>Crustacea</taxon>
        <taxon>Branchiopoda</taxon>
        <taxon>Diplostraca</taxon>
        <taxon>Cladocera</taxon>
        <taxon>Anomopoda</taxon>
        <taxon>Daphniidae</taxon>
        <taxon>Daphnia</taxon>
    </lineage>
</organism>
<dbReference type="PANTHER" id="PTHR13551:SF1">
    <property type="entry name" value="MEMBRANE PROTEIN BRI3"/>
    <property type="match status" value="1"/>
</dbReference>
<evidence type="ECO:0000256" key="8">
    <source>
        <dbReference type="ARBA" id="ARBA00023228"/>
    </source>
</evidence>
<keyword evidence="6 12" id="KW-1133">Transmembrane helix</keyword>
<dbReference type="GO" id="GO:0005765">
    <property type="term" value="C:lysosomal membrane"/>
    <property type="evidence" value="ECO:0007669"/>
    <property type="project" value="UniProtKB-SubCell"/>
</dbReference>
<accession>A0A8J2R8J6</accession>
<sequence>MAVETQKPSAPPAGFLNTVGQSAQHSYLPLDNGHHGQPVMSTPSHTIINVNTQPSKSVVFVGGGCPSCRVGVLSKSHCTFCGILWSILLFPIGLLCLCCCTKDRCSNCSYTQN</sequence>
<comment type="subcellular location">
    <subcellularLocation>
        <location evidence="2">Cytoplasm</location>
        <location evidence="2">Perinuclear region</location>
    </subcellularLocation>
    <subcellularLocation>
        <location evidence="1">Lysosome membrane</location>
        <topology evidence="1">Multi-pass membrane protein</topology>
    </subcellularLocation>
</comment>
<dbReference type="PANTHER" id="PTHR13551">
    <property type="entry name" value="BRAIN PROTEIN I3"/>
    <property type="match status" value="1"/>
</dbReference>
<evidence type="ECO:0000256" key="1">
    <source>
        <dbReference type="ARBA" id="ARBA00004155"/>
    </source>
</evidence>
<keyword evidence="8" id="KW-0458">Lysosome</keyword>
<evidence type="ECO:0000256" key="4">
    <source>
        <dbReference type="ARBA" id="ARBA00022490"/>
    </source>
</evidence>
<evidence type="ECO:0000256" key="10">
    <source>
        <dbReference type="ARBA" id="ARBA00035449"/>
    </source>
</evidence>